<evidence type="ECO:0000313" key="8">
    <source>
        <dbReference type="Proteomes" id="UP000705983"/>
    </source>
</evidence>
<sequence>MGHDNTTGSWRRKTFGITAGFALVASTLAAVPATAQPNDGDTGEFTTQRIALGGDGAFPNYRIPAVMQLNNGDILLSYDGRPTGTDSPGPNSILQRRSTDGGKTWGETTVVSQGKTDAPIKGYSDPSYVYDAETNTLFNFHVYSKDTGFWNSAIGSDDEDRRVMSAWVAVSKDNGVTWEHRSVTSVAKPDNVIAAFATSGHGIQITRGEYAGRLVQQYVGRLQSGAVSAYSVYSDDHGETWQMGEPVGTLMDENKVVELSDGTLMMNSRAHNTHTARWVSYSTNGGETWSDPELDRTLVDPRNNASIIQKNPDAAEGTREAQELLFSNSAATSRSNGSIRYSCDNGETWPVVKTYAPGAHSYSDLVALDDGTYGVFYEGANSEQIYGSFDDEWLKPFCADFDGDVVEADAGDTVDFTFTLTNNDSEPLPAGTATVTMQGEWEAGTVETPALAPGESTELLIPVTVPVIAGANSTAYGDVKIEAGDYSLRGDATVRVLEGAAPTLGARITGAPADASRDIVTKPYVAGERMNYHFRVTSRSNVSQTIYPVAGDFQPFIPEAAGNCRWRNLKAGDAYNCTTPYHTVTEVEIEDGFFLPTSTWALEDVSGNNLERVLLDVVNDHVSLRERTPAIGLETTVFDIEDVDNDGYDSAGDIVTVQTTVSNTGNVRLTDIDGSVVTEELATGDSFSSRTTHVLTADDITEGALTIGDVAATARNGELTVEATAETLVVELDVDPTVTVTPEAPVQTGNTVSIPVVEGVEYVIDGAVVTGDVDITKDTVVTARAIEGYVLAEGAVAQWTFTYTAPIVTVTPEAPVQDGNTVSIPVVEGVEYVIDGAVVTGDVDITKDTVVTARAVEGYVLAEDAVAEWTFTYVAPGPVAPLKGNVFFVANDWTSTEADVVFAFGRRGDEVFVGDWDGDGYDTLAVRRGNTFYGNNTLTGGNAAAEFKFGRVGDEVLVGDWDGDGADTFGVRRGNTFYLNNTLAGGNADVEFNYGRAG</sequence>
<evidence type="ECO:0000256" key="4">
    <source>
        <dbReference type="SAM" id="MobiDB-lite"/>
    </source>
</evidence>
<feature type="compositionally biased region" description="Polar residues" evidence="4">
    <location>
        <begin position="84"/>
        <end position="96"/>
    </location>
</feature>
<dbReference type="InterPro" id="IPR026856">
    <property type="entry name" value="Sialidase_fam"/>
</dbReference>
<keyword evidence="5" id="KW-0732">Signal</keyword>
<keyword evidence="8" id="KW-1185">Reference proteome</keyword>
<dbReference type="EMBL" id="JAFFJS010000003">
    <property type="protein sequence ID" value="MBM9433113.1"/>
    <property type="molecule type" value="Genomic_DNA"/>
</dbReference>
<proteinExistence type="inferred from homology"/>
<comment type="catalytic activity">
    <reaction evidence="1">
        <text>Hydrolysis of alpha-(2-&gt;3)-, alpha-(2-&gt;6)-, alpha-(2-&gt;8)- glycosidic linkages of terminal sialic acid residues in oligosaccharides, glycoproteins, glycolipids, colominic acid and synthetic substrates.</text>
        <dbReference type="EC" id="3.2.1.18"/>
    </reaction>
</comment>
<feature type="chain" id="PRO_5045756514" description="exo-alpha-sialidase" evidence="5">
    <location>
        <begin position="36"/>
        <end position="998"/>
    </location>
</feature>
<evidence type="ECO:0000256" key="1">
    <source>
        <dbReference type="ARBA" id="ARBA00000427"/>
    </source>
</evidence>
<comment type="caution">
    <text evidence="7">The sequence shown here is derived from an EMBL/GenBank/DDBJ whole genome shotgun (WGS) entry which is preliminary data.</text>
</comment>
<dbReference type="Gene3D" id="2.60.40.10">
    <property type="entry name" value="Immunoglobulins"/>
    <property type="match status" value="1"/>
</dbReference>
<dbReference type="EC" id="3.2.1.18" evidence="3"/>
<dbReference type="Gene3D" id="2.120.10.10">
    <property type="match status" value="1"/>
</dbReference>
<evidence type="ECO:0000256" key="5">
    <source>
        <dbReference type="SAM" id="SignalP"/>
    </source>
</evidence>
<dbReference type="PANTHER" id="PTHR10628:SF30">
    <property type="entry name" value="EXO-ALPHA-SIALIDASE"/>
    <property type="match status" value="1"/>
</dbReference>
<evidence type="ECO:0000256" key="3">
    <source>
        <dbReference type="ARBA" id="ARBA00012733"/>
    </source>
</evidence>
<feature type="non-terminal residue" evidence="7">
    <location>
        <position position="998"/>
    </location>
</feature>
<protein>
    <recommendedName>
        <fullName evidence="3">exo-alpha-sialidase</fullName>
        <ecNumber evidence="3">3.2.1.18</ecNumber>
    </recommendedName>
</protein>
<feature type="region of interest" description="Disordered" evidence="4">
    <location>
        <begin position="81"/>
        <end position="106"/>
    </location>
</feature>
<name>A0ABS2TFG4_9ACTO</name>
<feature type="domain" description="Sialidase" evidence="6">
    <location>
        <begin position="93"/>
        <end position="374"/>
    </location>
</feature>
<accession>A0ABS2TFG4</accession>
<dbReference type="SUPFAM" id="SSF50939">
    <property type="entry name" value="Sialidases"/>
    <property type="match status" value="1"/>
</dbReference>
<gene>
    <name evidence="7" type="ORF">JVW63_05310</name>
</gene>
<reference evidence="8" key="1">
    <citation type="submission" date="2021-02" db="EMBL/GenBank/DDBJ databases">
        <title>Leucobacter sp. CX169.</title>
        <authorList>
            <person name="Cheng Y."/>
        </authorList>
    </citation>
    <scope>NUCLEOTIDE SEQUENCE [LARGE SCALE GENOMIC DNA]</scope>
    <source>
        <strain evidence="8">JY899</strain>
    </source>
</reference>
<evidence type="ECO:0000259" key="6">
    <source>
        <dbReference type="Pfam" id="PF13088"/>
    </source>
</evidence>
<dbReference type="InterPro" id="IPR036278">
    <property type="entry name" value="Sialidase_sf"/>
</dbReference>
<feature type="signal peptide" evidence="5">
    <location>
        <begin position="1"/>
        <end position="35"/>
    </location>
</feature>
<dbReference type="Proteomes" id="UP000705983">
    <property type="component" value="Unassembled WGS sequence"/>
</dbReference>
<dbReference type="InterPro" id="IPR011040">
    <property type="entry name" value="Sialidase"/>
</dbReference>
<dbReference type="PANTHER" id="PTHR10628">
    <property type="entry name" value="SIALIDASE"/>
    <property type="match status" value="1"/>
</dbReference>
<dbReference type="RefSeq" id="WP_187996451.1">
    <property type="nucleotide sequence ID" value="NZ_JAFFJS010000003.1"/>
</dbReference>
<organism evidence="7 8">
    <name type="scientific">Flaviflexus equikiangi</name>
    <dbReference type="NCBI Taxonomy" id="2758573"/>
    <lineage>
        <taxon>Bacteria</taxon>
        <taxon>Bacillati</taxon>
        <taxon>Actinomycetota</taxon>
        <taxon>Actinomycetes</taxon>
        <taxon>Actinomycetales</taxon>
        <taxon>Actinomycetaceae</taxon>
        <taxon>Flaviflexus</taxon>
    </lineage>
</organism>
<comment type="similarity">
    <text evidence="2">Belongs to the glycosyl hydrolase 33 family.</text>
</comment>
<dbReference type="InterPro" id="IPR013783">
    <property type="entry name" value="Ig-like_fold"/>
</dbReference>
<dbReference type="Pfam" id="PF13088">
    <property type="entry name" value="BNR_2"/>
    <property type="match status" value="1"/>
</dbReference>
<evidence type="ECO:0000313" key="7">
    <source>
        <dbReference type="EMBL" id="MBM9433113.1"/>
    </source>
</evidence>
<evidence type="ECO:0000256" key="2">
    <source>
        <dbReference type="ARBA" id="ARBA00009348"/>
    </source>
</evidence>
<dbReference type="CDD" id="cd15482">
    <property type="entry name" value="Sialidase_non-viral"/>
    <property type="match status" value="1"/>
</dbReference>